<sequence>MRLGALEAGGTKMVCAIGNEQGEIFERVSIPTETPEITMPKLIAYFKDKEIEALGIGCFGPIDLNRKSETYGYITTTPKLKWANYNIVGAFQEALGVPVGFDTDVNGSALGEATWGITKGLENSVYFTIGTGVGAGIISNGKLLHGMLHPEGGHVLLAKHPDDTYAGKCPYHRNCLEGLAAGPAIEERWGKKGIELADRKEVWEMEAFYIGQAIVDYIVILSPQRIILGGGVMHQEHMMPLVREEVKRQLNGYIRTKELEDLDSYIVLPSLNDNQGIMGALKLAMDELELAE</sequence>
<gene>
    <name evidence="13" type="primary">gmuE</name>
    <name evidence="13" type="ORF">ERS852407_04275</name>
</gene>
<evidence type="ECO:0000256" key="3">
    <source>
        <dbReference type="ARBA" id="ARBA00022679"/>
    </source>
</evidence>
<proteinExistence type="inferred from homology"/>
<evidence type="ECO:0000256" key="12">
    <source>
        <dbReference type="ARBA" id="ARBA00048451"/>
    </source>
</evidence>
<keyword evidence="3 13" id="KW-0808">Transferase</keyword>
<dbReference type="AlphaFoldDB" id="A0A174IPK8"/>
<dbReference type="InterPro" id="IPR051804">
    <property type="entry name" value="Carb_Metab_Reg_Kinase/Isom"/>
</dbReference>
<comment type="catalytic activity">
    <reaction evidence="12">
        <text>D-fructose + ATP = D-fructose 6-phosphate + ADP + H(+)</text>
        <dbReference type="Rhea" id="RHEA:16125"/>
        <dbReference type="ChEBI" id="CHEBI:15378"/>
        <dbReference type="ChEBI" id="CHEBI:30616"/>
        <dbReference type="ChEBI" id="CHEBI:37721"/>
        <dbReference type="ChEBI" id="CHEBI:61527"/>
        <dbReference type="ChEBI" id="CHEBI:456216"/>
        <dbReference type="EC" id="2.7.1.4"/>
    </reaction>
</comment>
<evidence type="ECO:0000256" key="5">
    <source>
        <dbReference type="ARBA" id="ARBA00022741"/>
    </source>
</evidence>
<evidence type="ECO:0000313" key="13">
    <source>
        <dbReference type="EMBL" id="CUO88096.1"/>
    </source>
</evidence>
<keyword evidence="10" id="KW-0119">Carbohydrate metabolism</keyword>
<dbReference type="SUPFAM" id="SSF53067">
    <property type="entry name" value="Actin-like ATPase domain"/>
    <property type="match status" value="1"/>
</dbReference>
<keyword evidence="8" id="KW-0067">ATP-binding</keyword>
<evidence type="ECO:0000256" key="4">
    <source>
        <dbReference type="ARBA" id="ARBA00022723"/>
    </source>
</evidence>
<dbReference type="InterPro" id="IPR049874">
    <property type="entry name" value="ROK_cs"/>
</dbReference>
<dbReference type="Pfam" id="PF00480">
    <property type="entry name" value="ROK"/>
    <property type="match status" value="1"/>
</dbReference>
<comment type="cofactor">
    <cofactor evidence="1">
        <name>Mg(2+)</name>
        <dbReference type="ChEBI" id="CHEBI:18420"/>
    </cofactor>
</comment>
<evidence type="ECO:0000256" key="11">
    <source>
        <dbReference type="ARBA" id="ARBA00038887"/>
    </source>
</evidence>
<dbReference type="GO" id="GO:0046872">
    <property type="term" value="F:metal ion binding"/>
    <property type="evidence" value="ECO:0007669"/>
    <property type="project" value="UniProtKB-KW"/>
</dbReference>
<keyword evidence="6" id="KW-0418">Kinase</keyword>
<dbReference type="PROSITE" id="PS01125">
    <property type="entry name" value="ROK"/>
    <property type="match status" value="1"/>
</dbReference>
<dbReference type="PANTHER" id="PTHR42742:SF3">
    <property type="entry name" value="FRUCTOKINASE"/>
    <property type="match status" value="1"/>
</dbReference>
<keyword evidence="9" id="KW-0460">Magnesium</keyword>
<dbReference type="CDD" id="cd24067">
    <property type="entry name" value="ASKHA_NBD_ROK_BsFRK-like"/>
    <property type="match status" value="1"/>
</dbReference>
<dbReference type="InterPro" id="IPR000600">
    <property type="entry name" value="ROK"/>
</dbReference>
<evidence type="ECO:0000313" key="14">
    <source>
        <dbReference type="Proteomes" id="UP000095651"/>
    </source>
</evidence>
<name>A0A174IPK8_9FIRM</name>
<keyword evidence="7" id="KW-0862">Zinc</keyword>
<accession>A0A174IPK8</accession>
<keyword evidence="4" id="KW-0479">Metal-binding</keyword>
<dbReference type="Proteomes" id="UP000095651">
    <property type="component" value="Unassembled WGS sequence"/>
</dbReference>
<comment type="similarity">
    <text evidence="2">Belongs to the ROK (NagC/XylR) family.</text>
</comment>
<dbReference type="FunFam" id="3.30.420.40:FF:000136">
    <property type="entry name" value="Putative fructokinase"/>
    <property type="match status" value="1"/>
</dbReference>
<keyword evidence="5" id="KW-0547">Nucleotide-binding</keyword>
<dbReference type="GO" id="GO:0005524">
    <property type="term" value="F:ATP binding"/>
    <property type="evidence" value="ECO:0007669"/>
    <property type="project" value="UniProtKB-KW"/>
</dbReference>
<dbReference type="EC" id="2.7.1.4" evidence="11"/>
<dbReference type="InterPro" id="IPR043129">
    <property type="entry name" value="ATPase_NBD"/>
</dbReference>
<evidence type="ECO:0000256" key="6">
    <source>
        <dbReference type="ARBA" id="ARBA00022777"/>
    </source>
</evidence>
<dbReference type="FunFam" id="3.30.420.40:FF:000153">
    <property type="entry name" value="Putative fructokinase"/>
    <property type="match status" value="1"/>
</dbReference>
<dbReference type="Gene3D" id="3.30.420.40">
    <property type="match status" value="2"/>
</dbReference>
<evidence type="ECO:0000256" key="2">
    <source>
        <dbReference type="ARBA" id="ARBA00006479"/>
    </source>
</evidence>
<dbReference type="PANTHER" id="PTHR42742">
    <property type="entry name" value="TRANSCRIPTIONAL REPRESSOR MPRA"/>
    <property type="match status" value="1"/>
</dbReference>
<evidence type="ECO:0000256" key="1">
    <source>
        <dbReference type="ARBA" id="ARBA00001946"/>
    </source>
</evidence>
<dbReference type="EMBL" id="CYZE01000013">
    <property type="protein sequence ID" value="CUO88096.1"/>
    <property type="molecule type" value="Genomic_DNA"/>
</dbReference>
<evidence type="ECO:0000256" key="8">
    <source>
        <dbReference type="ARBA" id="ARBA00022840"/>
    </source>
</evidence>
<dbReference type="RefSeq" id="WP_055658196.1">
    <property type="nucleotide sequence ID" value="NZ_CABIXC010000013.1"/>
</dbReference>
<dbReference type="GO" id="GO:0008865">
    <property type="term" value="F:fructokinase activity"/>
    <property type="evidence" value="ECO:0007669"/>
    <property type="project" value="UniProtKB-EC"/>
</dbReference>
<reference evidence="13 14" key="1">
    <citation type="submission" date="2015-09" db="EMBL/GenBank/DDBJ databases">
        <authorList>
            <consortium name="Pathogen Informatics"/>
        </authorList>
    </citation>
    <scope>NUCLEOTIDE SEQUENCE [LARGE SCALE GENOMIC DNA]</scope>
    <source>
        <strain evidence="13 14">2789STDY5608850</strain>
    </source>
</reference>
<organism evidence="13 14">
    <name type="scientific">Hungatella hathewayi</name>
    <dbReference type="NCBI Taxonomy" id="154046"/>
    <lineage>
        <taxon>Bacteria</taxon>
        <taxon>Bacillati</taxon>
        <taxon>Bacillota</taxon>
        <taxon>Clostridia</taxon>
        <taxon>Lachnospirales</taxon>
        <taxon>Lachnospiraceae</taxon>
        <taxon>Hungatella</taxon>
    </lineage>
</organism>
<evidence type="ECO:0000256" key="10">
    <source>
        <dbReference type="ARBA" id="ARBA00023277"/>
    </source>
</evidence>
<protein>
    <recommendedName>
        <fullName evidence="11">fructokinase</fullName>
        <ecNumber evidence="11">2.7.1.4</ecNumber>
    </recommendedName>
</protein>
<evidence type="ECO:0000256" key="9">
    <source>
        <dbReference type="ARBA" id="ARBA00022842"/>
    </source>
</evidence>
<evidence type="ECO:0000256" key="7">
    <source>
        <dbReference type="ARBA" id="ARBA00022833"/>
    </source>
</evidence>